<accession>A0A9W4UDL0</accession>
<dbReference type="AlphaFoldDB" id="A0A9W4UDL0"/>
<comment type="caution">
    <text evidence="6">The sequence shown here is derived from an EMBL/GenBank/DDBJ whole genome shotgun (WGS) entry which is preliminary data.</text>
</comment>
<evidence type="ECO:0000256" key="4">
    <source>
        <dbReference type="ARBA" id="ARBA00023239"/>
    </source>
</evidence>
<dbReference type="Gene3D" id="3.90.1590.10">
    <property type="entry name" value="glutathione-dependent formaldehyde- activating enzyme (gfa)"/>
    <property type="match status" value="1"/>
</dbReference>
<dbReference type="Proteomes" id="UP001152607">
    <property type="component" value="Unassembled WGS sequence"/>
</dbReference>
<evidence type="ECO:0000256" key="2">
    <source>
        <dbReference type="ARBA" id="ARBA00022723"/>
    </source>
</evidence>
<dbReference type="InterPro" id="IPR006913">
    <property type="entry name" value="CENP-V/GFA"/>
</dbReference>
<proteinExistence type="inferred from homology"/>
<dbReference type="InterPro" id="IPR011057">
    <property type="entry name" value="Mss4-like_sf"/>
</dbReference>
<comment type="similarity">
    <text evidence="1">Belongs to the Gfa family.</text>
</comment>
<keyword evidence="2" id="KW-0479">Metal-binding</keyword>
<dbReference type="GO" id="GO:0016846">
    <property type="term" value="F:carbon-sulfur lyase activity"/>
    <property type="evidence" value="ECO:0007669"/>
    <property type="project" value="InterPro"/>
</dbReference>
<keyword evidence="7" id="KW-1185">Reference proteome</keyword>
<dbReference type="PANTHER" id="PTHR33337:SF30">
    <property type="entry name" value="DUF636 DOMAIN PROTEIN (AFU_ORTHOLOGUE AFUA_1G03180)"/>
    <property type="match status" value="1"/>
</dbReference>
<evidence type="ECO:0000259" key="5">
    <source>
        <dbReference type="PROSITE" id="PS51891"/>
    </source>
</evidence>
<gene>
    <name evidence="6" type="ORF">PDIGIT_LOCUS5999</name>
</gene>
<evidence type="ECO:0000256" key="3">
    <source>
        <dbReference type="ARBA" id="ARBA00022833"/>
    </source>
</evidence>
<sequence length="149" mass="15586">MPSGSCFCTAIKFTFTGEPLVKALCHCTDCRKLSGSTYTTNLLIPSSSFTLLSGTPKPVPKTSDAGNAITNFFCGECGSPLWGKGAFGDDLVLRAGVVDWEEGKENGMSEGARPSVELFVQRRVGWVDGVEGAKGVVGMGKGKGEVEGV</sequence>
<keyword evidence="3" id="KW-0862">Zinc</keyword>
<dbReference type="OrthoDB" id="406544at2759"/>
<feature type="domain" description="CENP-V/GFA" evidence="5">
    <location>
        <begin position="2"/>
        <end position="117"/>
    </location>
</feature>
<dbReference type="PANTHER" id="PTHR33337">
    <property type="entry name" value="GFA DOMAIN-CONTAINING PROTEIN"/>
    <property type="match status" value="1"/>
</dbReference>
<organism evidence="6 7">
    <name type="scientific">Periconia digitata</name>
    <dbReference type="NCBI Taxonomy" id="1303443"/>
    <lineage>
        <taxon>Eukaryota</taxon>
        <taxon>Fungi</taxon>
        <taxon>Dikarya</taxon>
        <taxon>Ascomycota</taxon>
        <taxon>Pezizomycotina</taxon>
        <taxon>Dothideomycetes</taxon>
        <taxon>Pleosporomycetidae</taxon>
        <taxon>Pleosporales</taxon>
        <taxon>Massarineae</taxon>
        <taxon>Periconiaceae</taxon>
        <taxon>Periconia</taxon>
    </lineage>
</organism>
<dbReference type="SUPFAM" id="SSF51316">
    <property type="entry name" value="Mss4-like"/>
    <property type="match status" value="1"/>
</dbReference>
<evidence type="ECO:0000313" key="7">
    <source>
        <dbReference type="Proteomes" id="UP001152607"/>
    </source>
</evidence>
<name>A0A9W4UDL0_9PLEO</name>
<keyword evidence="4" id="KW-0456">Lyase</keyword>
<dbReference type="PROSITE" id="PS51891">
    <property type="entry name" value="CENP_V_GFA"/>
    <property type="match status" value="1"/>
</dbReference>
<evidence type="ECO:0000256" key="1">
    <source>
        <dbReference type="ARBA" id="ARBA00005495"/>
    </source>
</evidence>
<dbReference type="Pfam" id="PF04828">
    <property type="entry name" value="GFA"/>
    <property type="match status" value="1"/>
</dbReference>
<dbReference type="GO" id="GO:0046872">
    <property type="term" value="F:metal ion binding"/>
    <property type="evidence" value="ECO:0007669"/>
    <property type="project" value="UniProtKB-KW"/>
</dbReference>
<protein>
    <recommendedName>
        <fullName evidence="5">CENP-V/GFA domain-containing protein</fullName>
    </recommendedName>
</protein>
<reference evidence="6" key="1">
    <citation type="submission" date="2023-01" db="EMBL/GenBank/DDBJ databases">
        <authorList>
            <person name="Van Ghelder C."/>
            <person name="Rancurel C."/>
        </authorList>
    </citation>
    <scope>NUCLEOTIDE SEQUENCE</scope>
    <source>
        <strain evidence="6">CNCM I-4278</strain>
    </source>
</reference>
<evidence type="ECO:0000313" key="6">
    <source>
        <dbReference type="EMBL" id="CAI6332966.1"/>
    </source>
</evidence>
<dbReference type="EMBL" id="CAOQHR010000004">
    <property type="protein sequence ID" value="CAI6332966.1"/>
    <property type="molecule type" value="Genomic_DNA"/>
</dbReference>